<reference evidence="2" key="1">
    <citation type="journal article" date="2023" name="G3 (Bethesda)">
        <title>Whole genome assembly and annotation of the endangered Caribbean coral Acropora cervicornis.</title>
        <authorList>
            <person name="Selwyn J.D."/>
            <person name="Vollmer S.V."/>
        </authorList>
    </citation>
    <scope>NUCLEOTIDE SEQUENCE</scope>
    <source>
        <strain evidence="2">K2</strain>
    </source>
</reference>
<evidence type="ECO:0000313" key="3">
    <source>
        <dbReference type="Proteomes" id="UP001249851"/>
    </source>
</evidence>
<feature type="domain" description="DUF547" evidence="1">
    <location>
        <begin position="85"/>
        <end position="213"/>
    </location>
</feature>
<dbReference type="PANTHER" id="PTHR46361">
    <property type="entry name" value="ELECTRON CARRIER/ PROTEIN DISULFIDE OXIDOREDUCTASE"/>
    <property type="match status" value="1"/>
</dbReference>
<organism evidence="2 3">
    <name type="scientific">Acropora cervicornis</name>
    <name type="common">Staghorn coral</name>
    <dbReference type="NCBI Taxonomy" id="6130"/>
    <lineage>
        <taxon>Eukaryota</taxon>
        <taxon>Metazoa</taxon>
        <taxon>Cnidaria</taxon>
        <taxon>Anthozoa</taxon>
        <taxon>Hexacorallia</taxon>
        <taxon>Scleractinia</taxon>
        <taxon>Astrocoeniina</taxon>
        <taxon>Acroporidae</taxon>
        <taxon>Acropora</taxon>
    </lineage>
</organism>
<dbReference type="InterPro" id="IPR006869">
    <property type="entry name" value="DUF547"/>
</dbReference>
<protein>
    <recommendedName>
        <fullName evidence="1">DUF547 domain-containing protein</fullName>
    </recommendedName>
</protein>
<evidence type="ECO:0000313" key="2">
    <source>
        <dbReference type="EMBL" id="KAK2568264.1"/>
    </source>
</evidence>
<dbReference type="Proteomes" id="UP001249851">
    <property type="component" value="Unassembled WGS sequence"/>
</dbReference>
<reference evidence="2" key="2">
    <citation type="journal article" date="2023" name="Science">
        <title>Genomic signatures of disease resistance in endangered staghorn corals.</title>
        <authorList>
            <person name="Vollmer S.V."/>
            <person name="Selwyn J.D."/>
            <person name="Despard B.A."/>
            <person name="Roesel C.L."/>
        </authorList>
    </citation>
    <scope>NUCLEOTIDE SEQUENCE</scope>
    <source>
        <strain evidence="2">K2</strain>
    </source>
</reference>
<dbReference type="PANTHER" id="PTHR46361:SF3">
    <property type="entry name" value="ELECTRON CARRIER_ PROTEIN DISULFIDE OXIDOREDUCTASE"/>
    <property type="match status" value="1"/>
</dbReference>
<evidence type="ECO:0000259" key="1">
    <source>
        <dbReference type="Pfam" id="PF04784"/>
    </source>
</evidence>
<dbReference type="EMBL" id="JARQWQ010000012">
    <property type="protein sequence ID" value="KAK2568264.1"/>
    <property type="molecule type" value="Genomic_DNA"/>
</dbReference>
<accession>A0AAD9VBI2</accession>
<keyword evidence="3" id="KW-1185">Reference proteome</keyword>
<dbReference type="Pfam" id="PF04784">
    <property type="entry name" value="DUF547"/>
    <property type="match status" value="1"/>
</dbReference>
<sequence>MGAIMTFLSNMASNEVHILNAGGNSHEDLLSAVDLSKELQKLMLKIKGRFISEDGHTVDYNALKESDLFKEYVKMTAALTQVNLTSLERTEKTAFFLNIYNSLTIHGLAVCENGIPDSVLEISRFWRRTAYNIGGYIFSLDDIEHGILRGNRPHPSDGRSLFAEGDPRDQFVVSNVDPRIHFALVCGAKSCPAIQVFTAKNLETGLAAAARSFCSQEVITDNNEVTLSRIFLWYKTDFGSSDEERLRWIMQHLDKDEQEKLNILLGAPNIKVSYKEYDWNLNGSKL</sequence>
<comment type="caution">
    <text evidence="2">The sequence shown here is derived from an EMBL/GenBank/DDBJ whole genome shotgun (WGS) entry which is preliminary data.</text>
</comment>
<proteinExistence type="predicted"/>
<name>A0AAD9VBI2_ACRCE</name>
<gene>
    <name evidence="2" type="ORF">P5673_007264</name>
</gene>
<dbReference type="AlphaFoldDB" id="A0AAD9VBI2"/>